<dbReference type="EMBL" id="BARW01021214">
    <property type="protein sequence ID" value="GAJ00567.1"/>
    <property type="molecule type" value="Genomic_DNA"/>
</dbReference>
<feature type="compositionally biased region" description="Polar residues" evidence="1">
    <location>
        <begin position="148"/>
        <end position="157"/>
    </location>
</feature>
<evidence type="ECO:0000256" key="1">
    <source>
        <dbReference type="SAM" id="MobiDB-lite"/>
    </source>
</evidence>
<feature type="region of interest" description="Disordered" evidence="1">
    <location>
        <begin position="146"/>
        <end position="165"/>
    </location>
</feature>
<evidence type="ECO:0000313" key="2">
    <source>
        <dbReference type="EMBL" id="GAJ00567.1"/>
    </source>
</evidence>
<name>X1UAF0_9ZZZZ</name>
<gene>
    <name evidence="2" type="ORF">S12H4_35688</name>
</gene>
<organism evidence="2">
    <name type="scientific">marine sediment metagenome</name>
    <dbReference type="NCBI Taxonomy" id="412755"/>
    <lineage>
        <taxon>unclassified sequences</taxon>
        <taxon>metagenomes</taxon>
        <taxon>ecological metagenomes</taxon>
    </lineage>
</organism>
<evidence type="ECO:0008006" key="3">
    <source>
        <dbReference type="Google" id="ProtNLM"/>
    </source>
</evidence>
<comment type="caution">
    <text evidence="2">The sequence shown here is derived from an EMBL/GenBank/DDBJ whole genome shotgun (WGS) entry which is preliminary data.</text>
</comment>
<proteinExistence type="predicted"/>
<protein>
    <recommendedName>
        <fullName evidence="3">CARDB domain-containing protein</fullName>
    </recommendedName>
</protein>
<feature type="non-terminal residue" evidence="2">
    <location>
        <position position="262"/>
    </location>
</feature>
<reference evidence="2" key="1">
    <citation type="journal article" date="2014" name="Front. Microbiol.">
        <title>High frequency of phylogenetically diverse reductive dehalogenase-homologous genes in deep subseafloor sedimentary metagenomes.</title>
        <authorList>
            <person name="Kawai M."/>
            <person name="Futagami T."/>
            <person name="Toyoda A."/>
            <person name="Takaki Y."/>
            <person name="Nishi S."/>
            <person name="Hori S."/>
            <person name="Arai W."/>
            <person name="Tsubouchi T."/>
            <person name="Morono Y."/>
            <person name="Uchiyama I."/>
            <person name="Ito T."/>
            <person name="Fujiyama A."/>
            <person name="Inagaki F."/>
            <person name="Takami H."/>
        </authorList>
    </citation>
    <scope>NUCLEOTIDE SEQUENCE</scope>
    <source>
        <strain evidence="2">Expedition CK06-06</strain>
    </source>
</reference>
<sequence>MPENEVGPPIVTPEGLAFTLEEVSYSPLGPRKNEPFAVRGKIDLLKLPFFGPIWIIATVTYPERWWEEIIPIWGSPEIRKKTTALGGDFEISFPKGFDREGEFSLAVRAYAGPTMPLDSITLPPFPPVSTVEAFFTVEGEVPEEETAFSLTRPTVSPTDHPEPETEITISCPVLSEATKEQNIKVKCIIYEGSILPGHGTKLTEYMSEEIAIAPGESKTFKFTHTTVAGSIDRRDVEVEINIAGKVVKQSEWDDVYYVGEPP</sequence>
<dbReference type="AlphaFoldDB" id="X1UAF0"/>
<accession>X1UAF0</accession>